<keyword evidence="2" id="KW-1185">Reference proteome</keyword>
<protein>
    <submittedName>
        <fullName evidence="1">Unnamed protein product</fullName>
    </submittedName>
</protein>
<organism evidence="1 2">
    <name type="scientific">Ambrosiozyma monospora</name>
    <name type="common">Yeast</name>
    <name type="synonym">Endomycopsis monosporus</name>
    <dbReference type="NCBI Taxonomy" id="43982"/>
    <lineage>
        <taxon>Eukaryota</taxon>
        <taxon>Fungi</taxon>
        <taxon>Dikarya</taxon>
        <taxon>Ascomycota</taxon>
        <taxon>Saccharomycotina</taxon>
        <taxon>Pichiomycetes</taxon>
        <taxon>Pichiales</taxon>
        <taxon>Pichiaceae</taxon>
        <taxon>Ambrosiozyma</taxon>
    </lineage>
</organism>
<accession>A0ACB5UD52</accession>
<gene>
    <name evidence="1" type="ORF">Amon02_001315000</name>
</gene>
<proteinExistence type="predicted"/>
<sequence length="147" mass="16445">MTRDGIPGSNICRSSCSLFADTKNQLLYLKKTGNPEKQQVHNHSLQCCLAKTGVLGTDVDEEAWLKQEEEYEAGFKKANIAELSENVTEDESMENEYDDTDDKREGDNDENIAYLADSSPNLGDEDDDSDTEIPPMPEVPVTLYYTP</sequence>
<dbReference type="EMBL" id="BSXS01016664">
    <property type="protein sequence ID" value="GMF08081.1"/>
    <property type="molecule type" value="Genomic_DNA"/>
</dbReference>
<dbReference type="Proteomes" id="UP001165064">
    <property type="component" value="Unassembled WGS sequence"/>
</dbReference>
<comment type="caution">
    <text evidence="1">The sequence shown here is derived from an EMBL/GenBank/DDBJ whole genome shotgun (WGS) entry which is preliminary data.</text>
</comment>
<reference evidence="1" key="1">
    <citation type="submission" date="2023-04" db="EMBL/GenBank/DDBJ databases">
        <title>Ambrosiozyma monospora NBRC 10751.</title>
        <authorList>
            <person name="Ichikawa N."/>
            <person name="Sato H."/>
            <person name="Tonouchi N."/>
        </authorList>
    </citation>
    <scope>NUCLEOTIDE SEQUENCE</scope>
    <source>
        <strain evidence="1">NBRC 10751</strain>
    </source>
</reference>
<evidence type="ECO:0000313" key="2">
    <source>
        <dbReference type="Proteomes" id="UP001165064"/>
    </source>
</evidence>
<name>A0ACB5UD52_AMBMO</name>
<evidence type="ECO:0000313" key="1">
    <source>
        <dbReference type="EMBL" id="GMF08081.1"/>
    </source>
</evidence>